<dbReference type="InterPro" id="IPR000847">
    <property type="entry name" value="LysR_HTH_N"/>
</dbReference>
<name>A0ABS7V5G3_LEUGE</name>
<keyword evidence="2" id="KW-0805">Transcription regulation</keyword>
<proteinExistence type="inferred from homology"/>
<evidence type="ECO:0000259" key="5">
    <source>
        <dbReference type="PROSITE" id="PS50931"/>
    </source>
</evidence>
<evidence type="ECO:0000256" key="4">
    <source>
        <dbReference type="ARBA" id="ARBA00023163"/>
    </source>
</evidence>
<evidence type="ECO:0000256" key="2">
    <source>
        <dbReference type="ARBA" id="ARBA00023015"/>
    </source>
</evidence>
<sequence>MDTKQIDIILELSKTSNFNHAAENLYVSQPTVTYQINAVEKEIGFKIFERTGKGAIPTPAGVEFIASLRFIQETIKRSIEQGQNFSKQFKSNVNIALPSRSSIWYLPQAMEVFSQGQPSVSVTPIFDGSHSMDSFLRGEHDIVFAMLEQVKRIPDITMHQLFKSRIYLVTKKEDPLAKKKLITTRDLKNRTLLIGGGSPRTLNVVQQRVLSATGIHYFNSPDHSTSLTYVAAQKGIVLAPGFLNDHTNEFAWTPFDCEETIPCYLCTHNGDQRMEVLELVSILKSFYQKEADFMV</sequence>
<dbReference type="RefSeq" id="WP_211636309.1">
    <property type="nucleotide sequence ID" value="NZ_JAHBFR010000001.1"/>
</dbReference>
<dbReference type="Proteomes" id="UP000705994">
    <property type="component" value="Unassembled WGS sequence"/>
</dbReference>
<dbReference type="Pfam" id="PF00126">
    <property type="entry name" value="HTH_1"/>
    <property type="match status" value="1"/>
</dbReference>
<evidence type="ECO:0000256" key="1">
    <source>
        <dbReference type="ARBA" id="ARBA00009437"/>
    </source>
</evidence>
<gene>
    <name evidence="6" type="ORF">KIJ07_07150</name>
</gene>
<dbReference type="EMBL" id="JAHBFX010000009">
    <property type="protein sequence ID" value="MBZ6000177.1"/>
    <property type="molecule type" value="Genomic_DNA"/>
</dbReference>
<dbReference type="PANTHER" id="PTHR30346">
    <property type="entry name" value="TRANSCRIPTIONAL DUAL REGULATOR HCAR-RELATED"/>
    <property type="match status" value="1"/>
</dbReference>
<dbReference type="SUPFAM" id="SSF53850">
    <property type="entry name" value="Periplasmic binding protein-like II"/>
    <property type="match status" value="1"/>
</dbReference>
<accession>A0ABS7V5G3</accession>
<dbReference type="Gene3D" id="3.40.190.290">
    <property type="match status" value="1"/>
</dbReference>
<dbReference type="SUPFAM" id="SSF46785">
    <property type="entry name" value="Winged helix' DNA-binding domain"/>
    <property type="match status" value="1"/>
</dbReference>
<dbReference type="InterPro" id="IPR005119">
    <property type="entry name" value="LysR_subst-bd"/>
</dbReference>
<evidence type="ECO:0000313" key="7">
    <source>
        <dbReference type="Proteomes" id="UP000705994"/>
    </source>
</evidence>
<dbReference type="PANTHER" id="PTHR30346:SF0">
    <property type="entry name" value="HCA OPERON TRANSCRIPTIONAL ACTIVATOR HCAR"/>
    <property type="match status" value="1"/>
</dbReference>
<dbReference type="Gene3D" id="1.10.10.10">
    <property type="entry name" value="Winged helix-like DNA-binding domain superfamily/Winged helix DNA-binding domain"/>
    <property type="match status" value="1"/>
</dbReference>
<dbReference type="InterPro" id="IPR036390">
    <property type="entry name" value="WH_DNA-bd_sf"/>
</dbReference>
<feature type="domain" description="HTH lysR-type" evidence="5">
    <location>
        <begin position="1"/>
        <end position="58"/>
    </location>
</feature>
<comment type="caution">
    <text evidence="6">The sequence shown here is derived from an EMBL/GenBank/DDBJ whole genome shotgun (WGS) entry which is preliminary data.</text>
</comment>
<dbReference type="InterPro" id="IPR036388">
    <property type="entry name" value="WH-like_DNA-bd_sf"/>
</dbReference>
<comment type="similarity">
    <text evidence="1">Belongs to the LysR transcriptional regulatory family.</text>
</comment>
<dbReference type="PROSITE" id="PS50931">
    <property type="entry name" value="HTH_LYSR"/>
    <property type="match status" value="1"/>
</dbReference>
<dbReference type="Pfam" id="PF03466">
    <property type="entry name" value="LysR_substrate"/>
    <property type="match status" value="1"/>
</dbReference>
<keyword evidence="7" id="KW-1185">Reference proteome</keyword>
<keyword evidence="3" id="KW-0238">DNA-binding</keyword>
<dbReference type="CDD" id="cd05466">
    <property type="entry name" value="PBP2_LTTR_substrate"/>
    <property type="match status" value="1"/>
</dbReference>
<reference evidence="6 7" key="1">
    <citation type="submission" date="2021-05" db="EMBL/GenBank/DDBJ databases">
        <title>Pangenome of Leuconostoc gelidum warrants species status for Leuconostoc gelidum subsp. gasicomitatum.</title>
        <authorList>
            <person name="Johansson P."/>
            <person name="Sade E."/>
            <person name="Hultman J."/>
            <person name="Auvinen P."/>
            <person name="Bjorkroth J."/>
        </authorList>
    </citation>
    <scope>NUCLEOTIDE SEQUENCE [LARGE SCALE GENOMIC DNA]</scope>
    <source>
        <strain evidence="6 7">AMKR21</strain>
    </source>
</reference>
<organism evidence="6 7">
    <name type="scientific">Leuconostoc gelidum subsp. gelidum</name>
    <dbReference type="NCBI Taxonomy" id="1607839"/>
    <lineage>
        <taxon>Bacteria</taxon>
        <taxon>Bacillati</taxon>
        <taxon>Bacillota</taxon>
        <taxon>Bacilli</taxon>
        <taxon>Lactobacillales</taxon>
        <taxon>Lactobacillaceae</taxon>
        <taxon>Leuconostoc</taxon>
        <taxon>Leuconostoc gelidum group</taxon>
    </lineage>
</organism>
<keyword evidence="4" id="KW-0804">Transcription</keyword>
<evidence type="ECO:0000256" key="3">
    <source>
        <dbReference type="ARBA" id="ARBA00023125"/>
    </source>
</evidence>
<evidence type="ECO:0000313" key="6">
    <source>
        <dbReference type="EMBL" id="MBZ6000177.1"/>
    </source>
</evidence>
<protein>
    <submittedName>
        <fullName evidence="6">LysR family transcriptional regulator</fullName>
    </submittedName>
</protein>
<dbReference type="PRINTS" id="PR00039">
    <property type="entry name" value="HTHLYSR"/>
</dbReference>